<evidence type="ECO:0008006" key="4">
    <source>
        <dbReference type="Google" id="ProtNLM"/>
    </source>
</evidence>
<keyword evidence="3" id="KW-1185">Reference proteome</keyword>
<sequence>MDAPSENRSPVARRTVLGTALGGAAVAALPGLDPLTREGFHGGSGQVYAVPRTGPRGRCPWGPGGGWWRRSGTAPDGLVQDRQVVRGGDALGVDVVAGGGRAGIACRRHPGTTTGHR</sequence>
<evidence type="ECO:0000313" key="2">
    <source>
        <dbReference type="EMBL" id="MFG3014041.1"/>
    </source>
</evidence>
<reference evidence="2 3" key="1">
    <citation type="submission" date="2024-10" db="EMBL/GenBank/DDBJ databases">
        <title>The Natural Products Discovery Center: Release of the First 8490 Sequenced Strains for Exploring Actinobacteria Biosynthetic Diversity.</title>
        <authorList>
            <person name="Kalkreuter E."/>
            <person name="Kautsar S.A."/>
            <person name="Yang D."/>
            <person name="Bader C.D."/>
            <person name="Teijaro C.N."/>
            <person name="Fluegel L."/>
            <person name="Davis C.M."/>
            <person name="Simpson J.R."/>
            <person name="Lauterbach L."/>
            <person name="Steele A.D."/>
            <person name="Gui C."/>
            <person name="Meng S."/>
            <person name="Li G."/>
            <person name="Viehrig K."/>
            <person name="Ye F."/>
            <person name="Su P."/>
            <person name="Kiefer A.F."/>
            <person name="Nichols A."/>
            <person name="Cepeda A.J."/>
            <person name="Yan W."/>
            <person name="Fan B."/>
            <person name="Jiang Y."/>
            <person name="Adhikari A."/>
            <person name="Zheng C.-J."/>
            <person name="Schuster L."/>
            <person name="Cowan T.M."/>
            <person name="Smanski M.J."/>
            <person name="Chevrette M.G."/>
            <person name="De Carvalho L.P.S."/>
            <person name="Shen B."/>
        </authorList>
    </citation>
    <scope>NUCLEOTIDE SEQUENCE [LARGE SCALE GENOMIC DNA]</scope>
    <source>
        <strain evidence="2 3">NPDC048320</strain>
    </source>
</reference>
<comment type="caution">
    <text evidence="2">The sequence shown here is derived from an EMBL/GenBank/DDBJ whole genome shotgun (WGS) entry which is preliminary data.</text>
</comment>
<name>A0ABW7BA13_9ACTN</name>
<evidence type="ECO:0000256" key="1">
    <source>
        <dbReference type="SAM" id="MobiDB-lite"/>
    </source>
</evidence>
<protein>
    <recommendedName>
        <fullName evidence="4">Twin-arginine translocation signal domain-containing protein</fullName>
    </recommendedName>
</protein>
<dbReference type="RefSeq" id="WP_392820267.1">
    <property type="nucleotide sequence ID" value="NZ_JBICYV010000014.1"/>
</dbReference>
<organism evidence="2 3">
    <name type="scientific">Streptomyces cinerochromogenes</name>
    <dbReference type="NCBI Taxonomy" id="66422"/>
    <lineage>
        <taxon>Bacteria</taxon>
        <taxon>Bacillati</taxon>
        <taxon>Actinomycetota</taxon>
        <taxon>Actinomycetes</taxon>
        <taxon>Kitasatosporales</taxon>
        <taxon>Streptomycetaceae</taxon>
        <taxon>Streptomyces</taxon>
    </lineage>
</organism>
<feature type="compositionally biased region" description="Low complexity" evidence="1">
    <location>
        <begin position="51"/>
        <end position="61"/>
    </location>
</feature>
<dbReference type="Proteomes" id="UP001604267">
    <property type="component" value="Unassembled WGS sequence"/>
</dbReference>
<dbReference type="EMBL" id="JBICYV010000014">
    <property type="protein sequence ID" value="MFG3014041.1"/>
    <property type="molecule type" value="Genomic_DNA"/>
</dbReference>
<evidence type="ECO:0000313" key="3">
    <source>
        <dbReference type="Proteomes" id="UP001604267"/>
    </source>
</evidence>
<gene>
    <name evidence="2" type="ORF">ACGFZB_27180</name>
</gene>
<feature type="region of interest" description="Disordered" evidence="1">
    <location>
        <begin position="41"/>
        <end position="74"/>
    </location>
</feature>
<proteinExistence type="predicted"/>
<accession>A0ABW7BA13</accession>